<protein>
    <submittedName>
        <fullName evidence="2">Uncharacterized protein</fullName>
    </submittedName>
</protein>
<evidence type="ECO:0000256" key="1">
    <source>
        <dbReference type="SAM" id="MobiDB-lite"/>
    </source>
</evidence>
<sequence length="140" mass="16017">MRVKRGSLKKSRLSVKNNKNSSRKVLSENGTCSKPKMIKIPHSKLKRKHMPSQKVNKNEKLTKFKEESTDYSSCDILSESELLTFDTSFSQKTLKTALKNSLKPLKPTLIPQSMDFFQKITEFERSEESKPLSDSTICNS</sequence>
<dbReference type="EMBL" id="CAMPGE010021524">
    <property type="protein sequence ID" value="CAI2379668.1"/>
    <property type="molecule type" value="Genomic_DNA"/>
</dbReference>
<name>A0AAD1XVI1_EUPCR</name>
<reference evidence="2" key="1">
    <citation type="submission" date="2023-07" db="EMBL/GenBank/DDBJ databases">
        <authorList>
            <consortium name="AG Swart"/>
            <person name="Singh M."/>
            <person name="Singh A."/>
            <person name="Seah K."/>
            <person name="Emmerich C."/>
        </authorList>
    </citation>
    <scope>NUCLEOTIDE SEQUENCE</scope>
    <source>
        <strain evidence="2">DP1</strain>
    </source>
</reference>
<gene>
    <name evidence="2" type="ORF">ECRASSUSDP1_LOCUS21081</name>
</gene>
<dbReference type="Proteomes" id="UP001295684">
    <property type="component" value="Unassembled WGS sequence"/>
</dbReference>
<comment type="caution">
    <text evidence="2">The sequence shown here is derived from an EMBL/GenBank/DDBJ whole genome shotgun (WGS) entry which is preliminary data.</text>
</comment>
<accession>A0AAD1XVI1</accession>
<proteinExistence type="predicted"/>
<feature type="region of interest" description="Disordered" evidence="1">
    <location>
        <begin position="1"/>
        <end position="30"/>
    </location>
</feature>
<organism evidence="2 3">
    <name type="scientific">Euplotes crassus</name>
    <dbReference type="NCBI Taxonomy" id="5936"/>
    <lineage>
        <taxon>Eukaryota</taxon>
        <taxon>Sar</taxon>
        <taxon>Alveolata</taxon>
        <taxon>Ciliophora</taxon>
        <taxon>Intramacronucleata</taxon>
        <taxon>Spirotrichea</taxon>
        <taxon>Hypotrichia</taxon>
        <taxon>Euplotida</taxon>
        <taxon>Euplotidae</taxon>
        <taxon>Moneuplotes</taxon>
    </lineage>
</organism>
<feature type="compositionally biased region" description="Basic residues" evidence="1">
    <location>
        <begin position="1"/>
        <end position="13"/>
    </location>
</feature>
<dbReference type="AlphaFoldDB" id="A0AAD1XVI1"/>
<feature type="compositionally biased region" description="Polar residues" evidence="1">
    <location>
        <begin position="14"/>
        <end position="30"/>
    </location>
</feature>
<keyword evidence="3" id="KW-1185">Reference proteome</keyword>
<evidence type="ECO:0000313" key="3">
    <source>
        <dbReference type="Proteomes" id="UP001295684"/>
    </source>
</evidence>
<evidence type="ECO:0000313" key="2">
    <source>
        <dbReference type="EMBL" id="CAI2379668.1"/>
    </source>
</evidence>